<protein>
    <submittedName>
        <fullName evidence="2">Ribbon-helix-helix protein, CopG family</fullName>
    </submittedName>
</protein>
<dbReference type="EMBL" id="JADBEO010000045">
    <property type="protein sequence ID" value="MDR4308284.1"/>
    <property type="molecule type" value="Genomic_DNA"/>
</dbReference>
<dbReference type="InterPro" id="IPR002145">
    <property type="entry name" value="CopG"/>
</dbReference>
<reference evidence="2" key="1">
    <citation type="submission" date="2020-10" db="EMBL/GenBank/DDBJ databases">
        <authorList>
            <person name="Abbas A."/>
            <person name="Razzaq R."/>
            <person name="Waqas M."/>
            <person name="Abbas N."/>
            <person name="Nielsen T.K."/>
            <person name="Hansen L.H."/>
            <person name="Hussain S."/>
            <person name="Shahid M."/>
        </authorList>
    </citation>
    <scope>NUCLEOTIDE SEQUENCE</scope>
    <source>
        <strain evidence="2">S14</strain>
    </source>
</reference>
<keyword evidence="3" id="KW-1185">Reference proteome</keyword>
<comment type="caution">
    <text evidence="2">The sequence shown here is derived from an EMBL/GenBank/DDBJ whole genome shotgun (WGS) entry which is preliminary data.</text>
</comment>
<dbReference type="RefSeq" id="WP_309393913.1">
    <property type="nucleotide sequence ID" value="NZ_JADBEO010000045.1"/>
</dbReference>
<gene>
    <name evidence="2" type="ORF">IHQ68_16825</name>
</gene>
<proteinExistence type="predicted"/>
<name>A0ABU1DJY3_9HYPH</name>
<evidence type="ECO:0000259" key="1">
    <source>
        <dbReference type="Pfam" id="PF01402"/>
    </source>
</evidence>
<evidence type="ECO:0000313" key="3">
    <source>
        <dbReference type="Proteomes" id="UP001181622"/>
    </source>
</evidence>
<evidence type="ECO:0000313" key="2">
    <source>
        <dbReference type="EMBL" id="MDR4308284.1"/>
    </source>
</evidence>
<dbReference type="Pfam" id="PF01402">
    <property type="entry name" value="RHH_1"/>
    <property type="match status" value="1"/>
</dbReference>
<accession>A0ABU1DJY3</accession>
<dbReference type="Proteomes" id="UP001181622">
    <property type="component" value="Unassembled WGS sequence"/>
</dbReference>
<feature type="domain" description="Ribbon-helix-helix protein CopG" evidence="1">
    <location>
        <begin position="6"/>
        <end position="35"/>
    </location>
</feature>
<organism evidence="2 3">
    <name type="scientific">Chelatococcus sambhunathii</name>
    <dbReference type="NCBI Taxonomy" id="363953"/>
    <lineage>
        <taxon>Bacteria</taxon>
        <taxon>Pseudomonadati</taxon>
        <taxon>Pseudomonadota</taxon>
        <taxon>Alphaproteobacteria</taxon>
        <taxon>Hyphomicrobiales</taxon>
        <taxon>Chelatococcaceae</taxon>
        <taxon>Chelatococcus</taxon>
    </lineage>
</organism>
<sequence length="77" mass="8625">MDKDAIPEDLDRRIDALAERSTLTRGRIIEEALSHGRTLAWQERWVAGIEQGLAQADRGEFASEEEVAAVLNRYAAD</sequence>